<sequence>MKIYLLIAGMALVTYIPRLLPMVLPERLQFPIWLDRWLQYVPYAALGALIFPGVLASVDGRQPWLGLLGGFTAGLLALAGLNILIVLAGAIAVVAVALSII</sequence>
<keyword evidence="1" id="KW-1133">Transmembrane helix</keyword>
<evidence type="ECO:0000256" key="1">
    <source>
        <dbReference type="SAM" id="Phobius"/>
    </source>
</evidence>
<evidence type="ECO:0000313" key="2">
    <source>
        <dbReference type="EMBL" id="TEB06966.1"/>
    </source>
</evidence>
<feature type="transmembrane region" description="Helical" evidence="1">
    <location>
        <begin position="37"/>
        <end position="58"/>
    </location>
</feature>
<evidence type="ECO:0000313" key="3">
    <source>
        <dbReference type="Proteomes" id="UP000298324"/>
    </source>
</evidence>
<keyword evidence="1" id="KW-0472">Membrane</keyword>
<proteinExistence type="predicted"/>
<reference evidence="2 3" key="1">
    <citation type="journal article" date="2018" name="Environ. Microbiol.">
        <title>Novel energy conservation strategies and behaviour of Pelotomaculum schinkii driving syntrophic propionate catabolism.</title>
        <authorList>
            <person name="Hidalgo-Ahumada C.A.P."/>
            <person name="Nobu M.K."/>
            <person name="Narihiro T."/>
            <person name="Tamaki H."/>
            <person name="Liu W.T."/>
            <person name="Kamagata Y."/>
            <person name="Stams A.J.M."/>
            <person name="Imachi H."/>
            <person name="Sousa D.Z."/>
        </authorList>
    </citation>
    <scope>NUCLEOTIDE SEQUENCE [LARGE SCALE GENOMIC DNA]</scope>
    <source>
        <strain evidence="2 3">HH</strain>
    </source>
</reference>
<gene>
    <name evidence="2" type="ORF">Psch_00501</name>
</gene>
<dbReference type="InterPro" id="IPR008407">
    <property type="entry name" value="Brnchd-chn_aa_trnsp_AzlD"/>
</dbReference>
<name>A0A4Y7RDT5_9FIRM</name>
<accession>A0A4Y7RDT5</accession>
<keyword evidence="1" id="KW-0812">Transmembrane</keyword>
<protein>
    <submittedName>
        <fullName evidence="2">Branched-chain amino acid transport protein (AzlD)</fullName>
    </submittedName>
</protein>
<keyword evidence="3" id="KW-1185">Reference proteome</keyword>
<organism evidence="2 3">
    <name type="scientific">Pelotomaculum schinkii</name>
    <dbReference type="NCBI Taxonomy" id="78350"/>
    <lineage>
        <taxon>Bacteria</taxon>
        <taxon>Bacillati</taxon>
        <taxon>Bacillota</taxon>
        <taxon>Clostridia</taxon>
        <taxon>Eubacteriales</taxon>
        <taxon>Desulfotomaculaceae</taxon>
        <taxon>Pelotomaculum</taxon>
    </lineage>
</organism>
<dbReference type="Proteomes" id="UP000298324">
    <property type="component" value="Unassembled WGS sequence"/>
</dbReference>
<comment type="caution">
    <text evidence="2">The sequence shown here is derived from an EMBL/GenBank/DDBJ whole genome shotgun (WGS) entry which is preliminary data.</text>
</comment>
<dbReference type="AlphaFoldDB" id="A0A4Y7RDT5"/>
<feature type="transmembrane region" description="Helical" evidence="1">
    <location>
        <begin position="65"/>
        <end position="98"/>
    </location>
</feature>
<dbReference type="RefSeq" id="WP_134217473.1">
    <property type="nucleotide sequence ID" value="NZ_QFGA01000001.1"/>
</dbReference>
<dbReference type="Pfam" id="PF05437">
    <property type="entry name" value="AzlD"/>
    <property type="match status" value="1"/>
</dbReference>
<dbReference type="EMBL" id="QFGA01000001">
    <property type="protein sequence ID" value="TEB06966.1"/>
    <property type="molecule type" value="Genomic_DNA"/>
</dbReference>